<evidence type="ECO:0000256" key="1">
    <source>
        <dbReference type="ARBA" id="ARBA00022741"/>
    </source>
</evidence>
<comment type="similarity">
    <text evidence="3">Belongs to the TRAFAC class dynamin-like GTPase superfamily. GB1/RHD3 GTPase family.</text>
</comment>
<dbReference type="InterPro" id="IPR027417">
    <property type="entry name" value="P-loop_NTPase"/>
</dbReference>
<keyword evidence="1" id="KW-0547">Nucleotide-binding</keyword>
<evidence type="ECO:0000256" key="2">
    <source>
        <dbReference type="ARBA" id="ARBA00023134"/>
    </source>
</evidence>
<evidence type="ECO:0000256" key="4">
    <source>
        <dbReference type="SAM" id="MobiDB-lite"/>
    </source>
</evidence>
<dbReference type="OrthoDB" id="2135133at2759"/>
<feature type="region of interest" description="Disordered" evidence="4">
    <location>
        <begin position="22"/>
        <end position="48"/>
    </location>
</feature>
<name>A0A9N7RT91_STRHE</name>
<dbReference type="EMBL" id="CACSLK010034598">
    <property type="protein sequence ID" value="CAA0843061.1"/>
    <property type="molecule type" value="Genomic_DNA"/>
</dbReference>
<feature type="domain" description="GB1/RHD3-type G" evidence="5">
    <location>
        <begin position="82"/>
        <end position="112"/>
    </location>
</feature>
<dbReference type="InterPro" id="IPR015894">
    <property type="entry name" value="Guanylate-bd_N"/>
</dbReference>
<organism evidence="6 7">
    <name type="scientific">Striga hermonthica</name>
    <name type="common">Purple witchweed</name>
    <name type="synonym">Buchnera hermonthica</name>
    <dbReference type="NCBI Taxonomy" id="68872"/>
    <lineage>
        <taxon>Eukaryota</taxon>
        <taxon>Viridiplantae</taxon>
        <taxon>Streptophyta</taxon>
        <taxon>Embryophyta</taxon>
        <taxon>Tracheophyta</taxon>
        <taxon>Spermatophyta</taxon>
        <taxon>Magnoliopsida</taxon>
        <taxon>eudicotyledons</taxon>
        <taxon>Gunneridae</taxon>
        <taxon>Pentapetalae</taxon>
        <taxon>asterids</taxon>
        <taxon>lamiids</taxon>
        <taxon>Lamiales</taxon>
        <taxon>Orobanchaceae</taxon>
        <taxon>Buchnereae</taxon>
        <taxon>Striga</taxon>
    </lineage>
</organism>
<evidence type="ECO:0000313" key="6">
    <source>
        <dbReference type="EMBL" id="CAA0843061.1"/>
    </source>
</evidence>
<dbReference type="GO" id="GO:0005525">
    <property type="term" value="F:GTP binding"/>
    <property type="evidence" value="ECO:0007669"/>
    <property type="project" value="UniProtKB-KW"/>
</dbReference>
<proteinExistence type="inferred from homology"/>
<dbReference type="InterPro" id="IPR030386">
    <property type="entry name" value="G_GB1_RHD3_dom"/>
</dbReference>
<keyword evidence="2" id="KW-0342">GTP-binding</keyword>
<accession>A0A9N7RT91</accession>
<protein>
    <submittedName>
        <fullName evidence="6">Guanylate-binding family protein</fullName>
    </submittedName>
</protein>
<evidence type="ECO:0000313" key="7">
    <source>
        <dbReference type="Proteomes" id="UP001153555"/>
    </source>
</evidence>
<gene>
    <name evidence="6" type="ORF">SHERM_08915</name>
</gene>
<dbReference type="AlphaFoldDB" id="A0A9N7RT91"/>
<feature type="compositionally biased region" description="Polar residues" evidence="4">
    <location>
        <begin position="34"/>
        <end position="48"/>
    </location>
</feature>
<sequence>PPAISSDDTTALLLHRAATLFSGETGGSGGESPHTASPSTPLHVSASNVSVGPARPIRFVYADEKGRFHMDPEAVALFQLVKQPVGMVSVCGRARQGKSFILNQVNLGKGAG</sequence>
<dbReference type="PANTHER" id="PTHR10751">
    <property type="entry name" value="GUANYLATE BINDING PROTEIN"/>
    <property type="match status" value="1"/>
</dbReference>
<dbReference type="GO" id="GO:0003924">
    <property type="term" value="F:GTPase activity"/>
    <property type="evidence" value="ECO:0007669"/>
    <property type="project" value="InterPro"/>
</dbReference>
<evidence type="ECO:0000256" key="3">
    <source>
        <dbReference type="PROSITE-ProRule" id="PRU01052"/>
    </source>
</evidence>
<comment type="caution">
    <text evidence="6">The sequence shown here is derived from an EMBL/GenBank/DDBJ whole genome shotgun (WGS) entry which is preliminary data.</text>
</comment>
<dbReference type="Gene3D" id="3.40.50.300">
    <property type="entry name" value="P-loop containing nucleotide triphosphate hydrolases"/>
    <property type="match status" value="1"/>
</dbReference>
<dbReference type="Proteomes" id="UP001153555">
    <property type="component" value="Unassembled WGS sequence"/>
</dbReference>
<reference evidence="6" key="1">
    <citation type="submission" date="2019-12" db="EMBL/GenBank/DDBJ databases">
        <authorList>
            <person name="Scholes J."/>
        </authorList>
    </citation>
    <scope>NUCLEOTIDE SEQUENCE</scope>
</reference>
<dbReference type="Pfam" id="PF02263">
    <property type="entry name" value="GBP"/>
    <property type="match status" value="1"/>
</dbReference>
<keyword evidence="7" id="KW-1185">Reference proteome</keyword>
<dbReference type="PROSITE" id="PS51715">
    <property type="entry name" value="G_GB1_RHD3"/>
    <property type="match status" value="1"/>
</dbReference>
<evidence type="ECO:0000259" key="5">
    <source>
        <dbReference type="PROSITE" id="PS51715"/>
    </source>
</evidence>
<feature type="non-terminal residue" evidence="6">
    <location>
        <position position="112"/>
    </location>
</feature>